<keyword evidence="1" id="KW-1133">Transmembrane helix</keyword>
<dbReference type="InterPro" id="IPR005661">
    <property type="entry name" value="OadB_MmdB"/>
</dbReference>
<dbReference type="RefSeq" id="WP_194702699.1">
    <property type="nucleotide sequence ID" value="NZ_JADKNH010000009.1"/>
</dbReference>
<keyword evidence="1" id="KW-0472">Membrane</keyword>
<organism evidence="2 3">
    <name type="scientific">Fusibacter ferrireducens</name>
    <dbReference type="NCBI Taxonomy" id="2785058"/>
    <lineage>
        <taxon>Bacteria</taxon>
        <taxon>Bacillati</taxon>
        <taxon>Bacillota</taxon>
        <taxon>Clostridia</taxon>
        <taxon>Eubacteriales</taxon>
        <taxon>Eubacteriales Family XII. Incertae Sedis</taxon>
        <taxon>Fusibacter</taxon>
    </lineage>
</organism>
<dbReference type="EMBL" id="JADKNH010000009">
    <property type="protein sequence ID" value="MBF4694464.1"/>
    <property type="molecule type" value="Genomic_DNA"/>
</dbReference>
<protein>
    <submittedName>
        <fullName evidence="2">Sodium ion-translocating decarboxylase subunit beta</fullName>
    </submittedName>
</protein>
<reference evidence="2 3" key="1">
    <citation type="submission" date="2020-11" db="EMBL/GenBank/DDBJ databases">
        <title>Fusibacter basophilias sp. nov.</title>
        <authorList>
            <person name="Qiu D."/>
        </authorList>
    </citation>
    <scope>NUCLEOTIDE SEQUENCE [LARGE SCALE GENOMIC DNA]</scope>
    <source>
        <strain evidence="2 3">Q10-2</strain>
    </source>
</reference>
<evidence type="ECO:0000256" key="1">
    <source>
        <dbReference type="SAM" id="Phobius"/>
    </source>
</evidence>
<dbReference type="Pfam" id="PF03977">
    <property type="entry name" value="OAD_beta"/>
    <property type="match status" value="1"/>
</dbReference>
<keyword evidence="3" id="KW-1185">Reference proteome</keyword>
<keyword evidence="1" id="KW-0812">Transmembrane</keyword>
<comment type="caution">
    <text evidence="2">The sequence shown here is derived from an EMBL/GenBank/DDBJ whole genome shotgun (WGS) entry which is preliminary data.</text>
</comment>
<proteinExistence type="predicted"/>
<evidence type="ECO:0000313" key="3">
    <source>
        <dbReference type="Proteomes" id="UP000614200"/>
    </source>
</evidence>
<feature type="transmembrane region" description="Helical" evidence="1">
    <location>
        <begin position="67"/>
        <end position="84"/>
    </location>
</feature>
<gene>
    <name evidence="2" type="ORF">ISU02_15240</name>
</gene>
<evidence type="ECO:0000313" key="2">
    <source>
        <dbReference type="EMBL" id="MBF4694464.1"/>
    </source>
</evidence>
<dbReference type="Proteomes" id="UP000614200">
    <property type="component" value="Unassembled WGS sequence"/>
</dbReference>
<accession>A0ABR9ZVI1</accession>
<sequence>MKKWMKFVTVISGIFGTLLLMSNWLLKIALSISTKIDLSQHEAASIGIIGGADGPTTIFIGTKTPEFMKLIVVAILYAITVIGIKNWRK</sequence>
<feature type="transmembrane region" description="Helical" evidence="1">
    <location>
        <begin position="7"/>
        <end position="26"/>
    </location>
</feature>
<name>A0ABR9ZVI1_9FIRM</name>